<evidence type="ECO:0000256" key="3">
    <source>
        <dbReference type="ARBA" id="ARBA00022989"/>
    </source>
</evidence>
<dbReference type="InterPro" id="IPR005828">
    <property type="entry name" value="MFS_sugar_transport-like"/>
</dbReference>
<evidence type="ECO:0000313" key="8">
    <source>
        <dbReference type="Proteomes" id="UP001652582"/>
    </source>
</evidence>
<feature type="transmembrane region" description="Helical" evidence="6">
    <location>
        <begin position="288"/>
        <end position="308"/>
    </location>
</feature>
<comment type="subcellular location">
    <subcellularLocation>
        <location evidence="1">Membrane</location>
        <topology evidence="1">Multi-pass membrane protein</topology>
    </subcellularLocation>
</comment>
<gene>
    <name evidence="9" type="primary">LOC112052119</name>
</gene>
<feature type="transmembrane region" description="Helical" evidence="6">
    <location>
        <begin position="396"/>
        <end position="413"/>
    </location>
</feature>
<protein>
    <submittedName>
        <fullName evidence="9">Facilitated trehalose transporter Tret1</fullName>
    </submittedName>
</protein>
<dbReference type="Proteomes" id="UP001652582">
    <property type="component" value="Chromosome 24"/>
</dbReference>
<dbReference type="InterPro" id="IPR005829">
    <property type="entry name" value="Sugar_transporter_CS"/>
</dbReference>
<dbReference type="Pfam" id="PF00083">
    <property type="entry name" value="Sugar_tr"/>
    <property type="match status" value="1"/>
</dbReference>
<dbReference type="InterPro" id="IPR003663">
    <property type="entry name" value="Sugar/inositol_transpt"/>
</dbReference>
<dbReference type="Gene3D" id="1.20.1250.20">
    <property type="entry name" value="MFS general substrate transporter like domains"/>
    <property type="match status" value="1"/>
</dbReference>
<keyword evidence="8" id="KW-1185">Reference proteome</keyword>
<dbReference type="PANTHER" id="PTHR48021:SF47">
    <property type="entry name" value="GH17672P"/>
    <property type="match status" value="1"/>
</dbReference>
<dbReference type="PANTHER" id="PTHR48021">
    <property type="match status" value="1"/>
</dbReference>
<feature type="transmembrane region" description="Helical" evidence="6">
    <location>
        <begin position="250"/>
        <end position="276"/>
    </location>
</feature>
<name>A0ABM3M0T7_BICAN</name>
<sequence length="453" mass="49438">MFLPVLTGLQRQVIISSCIYLGQVVCGYTLSWTGPVIPKLRSLDQSPLPYLLSETQLSLVATIAYLGAIPGPYITVWLANTKGRKPCFICGGVLMAAGYILMASANSLAVLYIGRFVAGVACGIIGVMNLVYIGEIASTKIRGTLLTALGISTTLGFILLFCFGPYVSYHPTTYLPLGLSLIYTFCLLWIPETPIFHILKGNDKELLRSLQLLDRLEEKDKLLEMKKEMSETDSNQDWIELFTIKSNRKALSIVVVINILQHCSGVLAIVFFSASIFKMAGSSIDSNIAMIIVGCFQLLGSTLTPLFVERIGRRIILTMSSALCSLSMFVLGLYFFLDHIGSSAIDNVKWLPMLLLILFYVGYDSGLGIIPNAIIGEMFTSNVRSKGSTVTMTTSWLFGFAVTTAFGALLEAVGGHVAFWFFSATCAGAALFTIFFIPETKGKTLLEIQRSLS</sequence>
<dbReference type="InterPro" id="IPR036259">
    <property type="entry name" value="MFS_trans_sf"/>
</dbReference>
<evidence type="ECO:0000256" key="6">
    <source>
        <dbReference type="SAM" id="Phobius"/>
    </source>
</evidence>
<feature type="transmembrane region" description="Helical" evidence="6">
    <location>
        <begin position="357"/>
        <end position="375"/>
    </location>
</feature>
<reference evidence="9" key="1">
    <citation type="submission" date="2025-08" db="UniProtKB">
        <authorList>
            <consortium name="RefSeq"/>
        </authorList>
    </citation>
    <scope>IDENTIFICATION</scope>
</reference>
<dbReference type="SUPFAM" id="SSF103473">
    <property type="entry name" value="MFS general substrate transporter"/>
    <property type="match status" value="1"/>
</dbReference>
<keyword evidence="2 6" id="KW-0812">Transmembrane</keyword>
<evidence type="ECO:0000256" key="1">
    <source>
        <dbReference type="ARBA" id="ARBA00004141"/>
    </source>
</evidence>
<organism evidence="8 9">
    <name type="scientific">Bicyclus anynana</name>
    <name type="common">Squinting bush brown butterfly</name>
    <dbReference type="NCBI Taxonomy" id="110368"/>
    <lineage>
        <taxon>Eukaryota</taxon>
        <taxon>Metazoa</taxon>
        <taxon>Ecdysozoa</taxon>
        <taxon>Arthropoda</taxon>
        <taxon>Hexapoda</taxon>
        <taxon>Insecta</taxon>
        <taxon>Pterygota</taxon>
        <taxon>Neoptera</taxon>
        <taxon>Endopterygota</taxon>
        <taxon>Lepidoptera</taxon>
        <taxon>Glossata</taxon>
        <taxon>Ditrysia</taxon>
        <taxon>Papilionoidea</taxon>
        <taxon>Nymphalidae</taxon>
        <taxon>Satyrinae</taxon>
        <taxon>Satyrini</taxon>
        <taxon>Mycalesina</taxon>
        <taxon>Bicyclus</taxon>
    </lineage>
</organism>
<feature type="domain" description="Major facilitator superfamily (MFS) profile" evidence="7">
    <location>
        <begin position="1"/>
        <end position="441"/>
    </location>
</feature>
<evidence type="ECO:0000256" key="4">
    <source>
        <dbReference type="ARBA" id="ARBA00023136"/>
    </source>
</evidence>
<dbReference type="RefSeq" id="XP_052744937.1">
    <property type="nucleotide sequence ID" value="XM_052888977.1"/>
</dbReference>
<feature type="transmembrane region" description="Helical" evidence="6">
    <location>
        <begin position="419"/>
        <end position="437"/>
    </location>
</feature>
<evidence type="ECO:0000256" key="2">
    <source>
        <dbReference type="ARBA" id="ARBA00022692"/>
    </source>
</evidence>
<evidence type="ECO:0000259" key="7">
    <source>
        <dbReference type="PROSITE" id="PS50850"/>
    </source>
</evidence>
<dbReference type="PROSITE" id="PS00217">
    <property type="entry name" value="SUGAR_TRANSPORT_2"/>
    <property type="match status" value="1"/>
</dbReference>
<dbReference type="PRINTS" id="PR00171">
    <property type="entry name" value="SUGRTRNSPORT"/>
</dbReference>
<keyword evidence="3 6" id="KW-1133">Transmembrane helix</keyword>
<feature type="transmembrane region" description="Helical" evidence="6">
    <location>
        <begin position="86"/>
        <end position="105"/>
    </location>
</feature>
<feature type="transmembrane region" description="Helical" evidence="6">
    <location>
        <begin position="145"/>
        <end position="167"/>
    </location>
</feature>
<dbReference type="InterPro" id="IPR050549">
    <property type="entry name" value="MFS_Trehalose_Transporter"/>
</dbReference>
<dbReference type="InterPro" id="IPR020846">
    <property type="entry name" value="MFS_dom"/>
</dbReference>
<evidence type="ECO:0000313" key="9">
    <source>
        <dbReference type="RefSeq" id="XP_052744937.1"/>
    </source>
</evidence>
<dbReference type="GeneID" id="112052119"/>
<proteinExistence type="predicted"/>
<keyword evidence="4 6" id="KW-0472">Membrane</keyword>
<feature type="transmembrane region" description="Helical" evidence="6">
    <location>
        <begin position="173"/>
        <end position="190"/>
    </location>
</feature>
<feature type="transmembrane region" description="Helical" evidence="6">
    <location>
        <begin position="315"/>
        <end position="337"/>
    </location>
</feature>
<accession>A0ABM3M0T7</accession>
<feature type="transmembrane region" description="Helical" evidence="6">
    <location>
        <begin position="111"/>
        <end position="133"/>
    </location>
</feature>
<feature type="transmembrane region" description="Helical" evidence="6">
    <location>
        <begin position="57"/>
        <end position="79"/>
    </location>
</feature>
<keyword evidence="5" id="KW-0325">Glycoprotein</keyword>
<feature type="transmembrane region" description="Helical" evidence="6">
    <location>
        <begin position="12"/>
        <end position="37"/>
    </location>
</feature>
<evidence type="ECO:0000256" key="5">
    <source>
        <dbReference type="ARBA" id="ARBA00023180"/>
    </source>
</evidence>
<dbReference type="PROSITE" id="PS50850">
    <property type="entry name" value="MFS"/>
    <property type="match status" value="1"/>
</dbReference>